<comment type="caution">
    <text evidence="1">The sequence shown here is derived from an EMBL/GenBank/DDBJ whole genome shotgun (WGS) entry which is preliminary data.</text>
</comment>
<proteinExistence type="predicted"/>
<keyword evidence="2" id="KW-1185">Reference proteome</keyword>
<protein>
    <submittedName>
        <fullName evidence="1">Uncharacterized protein</fullName>
    </submittedName>
</protein>
<dbReference type="EMBL" id="JARBHB010000016">
    <property type="protein sequence ID" value="KAJ8867090.1"/>
    <property type="molecule type" value="Genomic_DNA"/>
</dbReference>
<evidence type="ECO:0000313" key="1">
    <source>
        <dbReference type="EMBL" id="KAJ8867090.1"/>
    </source>
</evidence>
<reference evidence="1 2" key="1">
    <citation type="submission" date="2023-02" db="EMBL/GenBank/DDBJ databases">
        <title>LHISI_Scaffold_Assembly.</title>
        <authorList>
            <person name="Stuart O.P."/>
            <person name="Cleave R."/>
            <person name="Magrath M.J.L."/>
            <person name="Mikheyev A.S."/>
        </authorList>
    </citation>
    <scope>NUCLEOTIDE SEQUENCE [LARGE SCALE GENOMIC DNA]</scope>
    <source>
        <strain evidence="1">Daus_M_001</strain>
        <tissue evidence="1">Leg muscle</tissue>
    </source>
</reference>
<gene>
    <name evidence="1" type="ORF">PR048_032952</name>
</gene>
<evidence type="ECO:0000313" key="2">
    <source>
        <dbReference type="Proteomes" id="UP001159363"/>
    </source>
</evidence>
<organism evidence="1 2">
    <name type="scientific">Dryococelus australis</name>
    <dbReference type="NCBI Taxonomy" id="614101"/>
    <lineage>
        <taxon>Eukaryota</taxon>
        <taxon>Metazoa</taxon>
        <taxon>Ecdysozoa</taxon>
        <taxon>Arthropoda</taxon>
        <taxon>Hexapoda</taxon>
        <taxon>Insecta</taxon>
        <taxon>Pterygota</taxon>
        <taxon>Neoptera</taxon>
        <taxon>Polyneoptera</taxon>
        <taxon>Phasmatodea</taxon>
        <taxon>Verophasmatodea</taxon>
        <taxon>Anareolatae</taxon>
        <taxon>Phasmatidae</taxon>
        <taxon>Eurycanthinae</taxon>
        <taxon>Dryococelus</taxon>
    </lineage>
</organism>
<dbReference type="Proteomes" id="UP001159363">
    <property type="component" value="Chromosome 15"/>
</dbReference>
<sequence>MGIIGMPLYSLYWFNESRNPPIAYIMSHNRYIHFANDTFDPKDPHSDRLFDVCPIL</sequence>
<name>A0ABQ9G3Q8_9NEOP</name>
<accession>A0ABQ9G3Q8</accession>